<dbReference type="PROSITE" id="PS50112">
    <property type="entry name" value="PAS"/>
    <property type="match status" value="1"/>
</dbReference>
<dbReference type="SMART" id="SM00448">
    <property type="entry name" value="REC"/>
    <property type="match status" value="1"/>
</dbReference>
<dbReference type="AlphaFoldDB" id="A0A1W1X6W8"/>
<dbReference type="PANTHER" id="PTHR43065:SF46">
    <property type="entry name" value="C4-DICARBOXYLATE TRANSPORT SENSOR PROTEIN DCTB"/>
    <property type="match status" value="1"/>
</dbReference>
<dbReference type="PANTHER" id="PTHR43065">
    <property type="entry name" value="SENSOR HISTIDINE KINASE"/>
    <property type="match status" value="1"/>
</dbReference>
<dbReference type="Proteomes" id="UP000192783">
    <property type="component" value="Unassembled WGS sequence"/>
</dbReference>
<evidence type="ECO:0000256" key="8">
    <source>
        <dbReference type="ARBA" id="ARBA00023012"/>
    </source>
</evidence>
<dbReference type="PROSITE" id="PS50109">
    <property type="entry name" value="HIS_KIN"/>
    <property type="match status" value="1"/>
</dbReference>
<dbReference type="NCBIfam" id="TIGR00229">
    <property type="entry name" value="sensory_box"/>
    <property type="match status" value="1"/>
</dbReference>
<sequence length="705" mass="78220">MSQSGGETARAEVLRLRHRYMQSVAVLEIIRRLSVPLWDEMTFSQWLERMARILIEKTAFDSCAVFRASEAGNGPELLIHLGATGDGGGDRLAEEDLFGPGSPLLECARRVWIEKRWLFLDAMSSGFLMDMNESWFSGSILGLYVPGGYAVILSSRQDVPCPLEEEWRCWESLVDVMGRMMAERVAYEGLAAEKDRLRRQCDERGVQLQKQRADLETMEQLLTAILDMVPQGICLLDEEGVIVRANGRMATLLDLQEAELVGRPCGTFFAHVRDFQQIMEQTEGGARIRLSDQKFGGDGASEFPADISIRRLPADLAGPVRFVLVAEDISQKKAFSEQLNRTEKLAALGTMAGGVAHDFNNILMSILGNTQLLAQEMPPGCEGAERRLRSIEQAVTDGSHIVRRLQQFTEKESARGRGKQEADLRSAVIDTLDLTRPRWKNTVERAGHTIEVRKDLQEGVLGAIHPADLREVLTNLVFNAVDAMPRGGRLSFRAFRRSDRAILEVSDTGIGMDEGTVQKIFDPFFSTKGAGNSGLGLSVCRSLIHRMGGEMHVYSEPGKGTTFTIDLPAVDKDARDQSARLDLRLKTAGKNLLVVDDEKEILERLRDMLRLMGHRVTATHDPAQALSHLETATFDLVLTDLAMPEVSGWDVAKAAKAARESLPVILVTGWGAQYEGEDLRDKGVDLVLSKPLSYQKLLESLSRFV</sequence>
<dbReference type="Gene3D" id="3.30.565.10">
    <property type="entry name" value="Histidine kinase-like ATPase, C-terminal domain"/>
    <property type="match status" value="1"/>
</dbReference>
<keyword evidence="6" id="KW-0418">Kinase</keyword>
<reference evidence="13 14" key="1">
    <citation type="submission" date="2017-04" db="EMBL/GenBank/DDBJ databases">
        <authorList>
            <person name="Afonso C.L."/>
            <person name="Miller P.J."/>
            <person name="Scott M.A."/>
            <person name="Spackman E."/>
            <person name="Goraichik I."/>
            <person name="Dimitrov K.M."/>
            <person name="Suarez D.L."/>
            <person name="Swayne D.E."/>
        </authorList>
    </citation>
    <scope>NUCLEOTIDE SEQUENCE [LARGE SCALE GENOMIC DNA]</scope>
    <source>
        <strain evidence="13 14">DSM 13146</strain>
    </source>
</reference>
<protein>
    <recommendedName>
        <fullName evidence="2">histidine kinase</fullName>
        <ecNumber evidence="2">2.7.13.3</ecNumber>
    </recommendedName>
</protein>
<dbReference type="InterPro" id="IPR005467">
    <property type="entry name" value="His_kinase_dom"/>
</dbReference>
<evidence type="ECO:0000259" key="11">
    <source>
        <dbReference type="PROSITE" id="PS50110"/>
    </source>
</evidence>
<keyword evidence="7" id="KW-0067">ATP-binding</keyword>
<evidence type="ECO:0000256" key="6">
    <source>
        <dbReference type="ARBA" id="ARBA00022777"/>
    </source>
</evidence>
<dbReference type="EMBL" id="FWXF01000002">
    <property type="protein sequence ID" value="SMC19478.1"/>
    <property type="molecule type" value="Genomic_DNA"/>
</dbReference>
<dbReference type="SUPFAM" id="SSF55785">
    <property type="entry name" value="PYP-like sensor domain (PAS domain)"/>
    <property type="match status" value="1"/>
</dbReference>
<dbReference type="PROSITE" id="PS50110">
    <property type="entry name" value="RESPONSE_REGULATORY"/>
    <property type="match status" value="1"/>
</dbReference>
<feature type="modified residue" description="4-aspartylphosphate" evidence="9">
    <location>
        <position position="640"/>
    </location>
</feature>
<evidence type="ECO:0000256" key="2">
    <source>
        <dbReference type="ARBA" id="ARBA00012438"/>
    </source>
</evidence>
<gene>
    <name evidence="13" type="ORF">SAMN02746041_00689</name>
</gene>
<dbReference type="SUPFAM" id="SSF47384">
    <property type="entry name" value="Homodimeric domain of signal transducing histidine kinase"/>
    <property type="match status" value="1"/>
</dbReference>
<dbReference type="Pfam" id="PF00512">
    <property type="entry name" value="HisKA"/>
    <property type="match status" value="1"/>
</dbReference>
<dbReference type="SUPFAM" id="SSF55874">
    <property type="entry name" value="ATPase domain of HSP90 chaperone/DNA topoisomerase II/histidine kinase"/>
    <property type="match status" value="1"/>
</dbReference>
<keyword evidence="8" id="KW-0902">Two-component regulatory system</keyword>
<evidence type="ECO:0000256" key="9">
    <source>
        <dbReference type="PROSITE-ProRule" id="PRU00169"/>
    </source>
</evidence>
<evidence type="ECO:0000256" key="7">
    <source>
        <dbReference type="ARBA" id="ARBA00022840"/>
    </source>
</evidence>
<dbReference type="InterPro" id="IPR003594">
    <property type="entry name" value="HATPase_dom"/>
</dbReference>
<dbReference type="CDD" id="cd00082">
    <property type="entry name" value="HisKA"/>
    <property type="match status" value="1"/>
</dbReference>
<evidence type="ECO:0000256" key="5">
    <source>
        <dbReference type="ARBA" id="ARBA00022741"/>
    </source>
</evidence>
<dbReference type="EC" id="2.7.13.3" evidence="2"/>
<dbReference type="SMART" id="SM00388">
    <property type="entry name" value="HisKA"/>
    <property type="match status" value="1"/>
</dbReference>
<dbReference type="SUPFAM" id="SSF52172">
    <property type="entry name" value="CheY-like"/>
    <property type="match status" value="1"/>
</dbReference>
<keyword evidence="3 9" id="KW-0597">Phosphoprotein</keyword>
<proteinExistence type="predicted"/>
<dbReference type="InterPro" id="IPR001789">
    <property type="entry name" value="Sig_transdc_resp-reg_receiver"/>
</dbReference>
<keyword evidence="4" id="KW-0808">Transferase</keyword>
<dbReference type="InterPro" id="IPR036097">
    <property type="entry name" value="HisK_dim/P_sf"/>
</dbReference>
<name>A0A1W1X6W8_9BACT</name>
<accession>A0A1W1X6W8</accession>
<dbReference type="Gene3D" id="3.40.50.2300">
    <property type="match status" value="1"/>
</dbReference>
<dbReference type="Gene3D" id="1.10.287.130">
    <property type="match status" value="1"/>
</dbReference>
<dbReference type="Pfam" id="PF02518">
    <property type="entry name" value="HATPase_c"/>
    <property type="match status" value="1"/>
</dbReference>
<dbReference type="InterPro" id="IPR011006">
    <property type="entry name" value="CheY-like_superfamily"/>
</dbReference>
<feature type="domain" description="PAS" evidence="12">
    <location>
        <begin position="218"/>
        <end position="263"/>
    </location>
</feature>
<evidence type="ECO:0000256" key="4">
    <source>
        <dbReference type="ARBA" id="ARBA00022679"/>
    </source>
</evidence>
<evidence type="ECO:0000313" key="14">
    <source>
        <dbReference type="Proteomes" id="UP000192783"/>
    </source>
</evidence>
<keyword evidence="5" id="KW-0547">Nucleotide-binding</keyword>
<dbReference type="RefSeq" id="WP_139796469.1">
    <property type="nucleotide sequence ID" value="NZ_FWXF01000002.1"/>
</dbReference>
<dbReference type="InterPro" id="IPR000014">
    <property type="entry name" value="PAS"/>
</dbReference>
<comment type="catalytic activity">
    <reaction evidence="1">
        <text>ATP + protein L-histidine = ADP + protein N-phospho-L-histidine.</text>
        <dbReference type="EC" id="2.7.13.3"/>
    </reaction>
</comment>
<dbReference type="InterPro" id="IPR035965">
    <property type="entry name" value="PAS-like_dom_sf"/>
</dbReference>
<dbReference type="InterPro" id="IPR004358">
    <property type="entry name" value="Sig_transdc_His_kin-like_C"/>
</dbReference>
<dbReference type="CDD" id="cd00130">
    <property type="entry name" value="PAS"/>
    <property type="match status" value="1"/>
</dbReference>
<feature type="domain" description="Histidine kinase" evidence="10">
    <location>
        <begin position="354"/>
        <end position="571"/>
    </location>
</feature>
<dbReference type="OrthoDB" id="5485175at2"/>
<dbReference type="STRING" id="1121390.SAMN02746041_00689"/>
<evidence type="ECO:0000259" key="12">
    <source>
        <dbReference type="PROSITE" id="PS50112"/>
    </source>
</evidence>
<dbReference type="PRINTS" id="PR00344">
    <property type="entry name" value="BCTRLSENSOR"/>
</dbReference>
<dbReference type="GO" id="GO:0000155">
    <property type="term" value="F:phosphorelay sensor kinase activity"/>
    <property type="evidence" value="ECO:0007669"/>
    <property type="project" value="InterPro"/>
</dbReference>
<organism evidence="13 14">
    <name type="scientific">Desulfacinum hydrothermale DSM 13146</name>
    <dbReference type="NCBI Taxonomy" id="1121390"/>
    <lineage>
        <taxon>Bacteria</taxon>
        <taxon>Pseudomonadati</taxon>
        <taxon>Thermodesulfobacteriota</taxon>
        <taxon>Syntrophobacteria</taxon>
        <taxon>Syntrophobacterales</taxon>
        <taxon>Syntrophobacteraceae</taxon>
        <taxon>Desulfacinum</taxon>
    </lineage>
</organism>
<dbReference type="InterPro" id="IPR003661">
    <property type="entry name" value="HisK_dim/P_dom"/>
</dbReference>
<evidence type="ECO:0000313" key="13">
    <source>
        <dbReference type="EMBL" id="SMC19478.1"/>
    </source>
</evidence>
<dbReference type="Pfam" id="PF13426">
    <property type="entry name" value="PAS_9"/>
    <property type="match status" value="1"/>
</dbReference>
<dbReference type="SMART" id="SM00091">
    <property type="entry name" value="PAS"/>
    <property type="match status" value="1"/>
</dbReference>
<feature type="domain" description="Response regulatory" evidence="11">
    <location>
        <begin position="591"/>
        <end position="705"/>
    </location>
</feature>
<evidence type="ECO:0000256" key="3">
    <source>
        <dbReference type="ARBA" id="ARBA00022553"/>
    </source>
</evidence>
<dbReference type="InterPro" id="IPR036890">
    <property type="entry name" value="HATPase_C_sf"/>
</dbReference>
<evidence type="ECO:0000259" key="10">
    <source>
        <dbReference type="PROSITE" id="PS50109"/>
    </source>
</evidence>
<dbReference type="Gene3D" id="3.30.450.20">
    <property type="entry name" value="PAS domain"/>
    <property type="match status" value="1"/>
</dbReference>
<evidence type="ECO:0000256" key="1">
    <source>
        <dbReference type="ARBA" id="ARBA00000085"/>
    </source>
</evidence>
<keyword evidence="14" id="KW-1185">Reference proteome</keyword>
<dbReference type="SMART" id="SM00387">
    <property type="entry name" value="HATPase_c"/>
    <property type="match status" value="1"/>
</dbReference>
<dbReference type="Pfam" id="PF00072">
    <property type="entry name" value="Response_reg"/>
    <property type="match status" value="1"/>
</dbReference>
<dbReference type="GO" id="GO:0005524">
    <property type="term" value="F:ATP binding"/>
    <property type="evidence" value="ECO:0007669"/>
    <property type="project" value="UniProtKB-KW"/>
</dbReference>